<evidence type="ECO:0000313" key="1">
    <source>
        <dbReference type="Proteomes" id="UP000887565"/>
    </source>
</evidence>
<keyword evidence="1" id="KW-1185">Reference proteome</keyword>
<accession>A0A915L740</accession>
<proteinExistence type="predicted"/>
<dbReference type="AlphaFoldDB" id="A0A915L740"/>
<name>A0A915L740_ROMCU</name>
<organism evidence="1 2">
    <name type="scientific">Romanomermis culicivorax</name>
    <name type="common">Nematode worm</name>
    <dbReference type="NCBI Taxonomy" id="13658"/>
    <lineage>
        <taxon>Eukaryota</taxon>
        <taxon>Metazoa</taxon>
        <taxon>Ecdysozoa</taxon>
        <taxon>Nematoda</taxon>
        <taxon>Enoplea</taxon>
        <taxon>Dorylaimia</taxon>
        <taxon>Mermithida</taxon>
        <taxon>Mermithoidea</taxon>
        <taxon>Mermithidae</taxon>
        <taxon>Romanomermis</taxon>
    </lineage>
</organism>
<dbReference type="WBParaSite" id="nRc.2.0.1.t45560-RA">
    <property type="protein sequence ID" value="nRc.2.0.1.t45560-RA"/>
    <property type="gene ID" value="nRc.2.0.1.g45560"/>
</dbReference>
<reference evidence="2" key="1">
    <citation type="submission" date="2022-11" db="UniProtKB">
        <authorList>
            <consortium name="WormBaseParasite"/>
        </authorList>
    </citation>
    <scope>IDENTIFICATION</scope>
</reference>
<sequence length="91" mass="10270">MMTPLTLSASAADEPPLYRESINLNERYVGWAEQQPHQNDLSFACDSTFIFMLSLPLFFACSFAWTPWEPPLCSSAPEPMVSRCDPIIVKL</sequence>
<dbReference type="Proteomes" id="UP000887565">
    <property type="component" value="Unplaced"/>
</dbReference>
<evidence type="ECO:0000313" key="2">
    <source>
        <dbReference type="WBParaSite" id="nRc.2.0.1.t45560-RA"/>
    </source>
</evidence>
<protein>
    <submittedName>
        <fullName evidence="2">Uncharacterized protein</fullName>
    </submittedName>
</protein>